<keyword evidence="1" id="KW-0808">Transferase</keyword>
<gene>
    <name evidence="1" type="ORF">ACFOGP_21850</name>
</gene>
<organism evidence="1 2">
    <name type="scientific">Psychromarinibacter halotolerans</name>
    <dbReference type="NCBI Taxonomy" id="1775175"/>
    <lineage>
        <taxon>Bacteria</taxon>
        <taxon>Pseudomonadati</taxon>
        <taxon>Pseudomonadota</taxon>
        <taxon>Alphaproteobacteria</taxon>
        <taxon>Rhodobacterales</taxon>
        <taxon>Paracoccaceae</taxon>
        <taxon>Psychromarinibacter</taxon>
    </lineage>
</organism>
<dbReference type="InterPro" id="IPR029044">
    <property type="entry name" value="Nucleotide-diphossugar_trans"/>
</dbReference>
<comment type="caution">
    <text evidence="1">The sequence shown here is derived from an EMBL/GenBank/DDBJ whole genome shotgun (WGS) entry which is preliminary data.</text>
</comment>
<name>A0ABV7GUN5_9RHOB</name>
<keyword evidence="2" id="KW-1185">Reference proteome</keyword>
<dbReference type="SUPFAM" id="SSF53448">
    <property type="entry name" value="Nucleotide-diphospho-sugar transferases"/>
    <property type="match status" value="1"/>
</dbReference>
<dbReference type="PANTHER" id="PTHR11183">
    <property type="entry name" value="GLYCOGENIN SUBFAMILY MEMBER"/>
    <property type="match status" value="1"/>
</dbReference>
<dbReference type="Proteomes" id="UP001595632">
    <property type="component" value="Unassembled WGS sequence"/>
</dbReference>
<dbReference type="EMBL" id="JBHRTB010000010">
    <property type="protein sequence ID" value="MFC3145379.1"/>
    <property type="molecule type" value="Genomic_DNA"/>
</dbReference>
<dbReference type="Gene3D" id="3.90.550.10">
    <property type="entry name" value="Spore Coat Polysaccharide Biosynthesis Protein SpsA, Chain A"/>
    <property type="match status" value="1"/>
</dbReference>
<dbReference type="InterPro" id="IPR050587">
    <property type="entry name" value="GNT1/Glycosyltrans_8"/>
</dbReference>
<dbReference type="GO" id="GO:0016740">
    <property type="term" value="F:transferase activity"/>
    <property type="evidence" value="ECO:0007669"/>
    <property type="project" value="UniProtKB-KW"/>
</dbReference>
<reference evidence="2" key="1">
    <citation type="journal article" date="2019" name="Int. J. Syst. Evol. Microbiol.">
        <title>The Global Catalogue of Microorganisms (GCM) 10K type strain sequencing project: providing services to taxonomists for standard genome sequencing and annotation.</title>
        <authorList>
            <consortium name="The Broad Institute Genomics Platform"/>
            <consortium name="The Broad Institute Genome Sequencing Center for Infectious Disease"/>
            <person name="Wu L."/>
            <person name="Ma J."/>
        </authorList>
    </citation>
    <scope>NUCLEOTIDE SEQUENCE [LARGE SCALE GENOMIC DNA]</scope>
    <source>
        <strain evidence="2">KCTC 52366</strain>
    </source>
</reference>
<proteinExistence type="predicted"/>
<evidence type="ECO:0000313" key="2">
    <source>
        <dbReference type="Proteomes" id="UP001595632"/>
    </source>
</evidence>
<dbReference type="RefSeq" id="WP_275632339.1">
    <property type="nucleotide sequence ID" value="NZ_JARGYD010000003.1"/>
</dbReference>
<sequence>MQTGVIYVATGEDYLDLARASAESLRQTNPGLPADLFTDLPDAAGLEMFDRVHRITQPHDRSKLDCLPLTRFDRTLFLDADTLVLRPLGDLFDVLDRFEMAMAHDVRRASALVQEGLRHKTPYAVPQLNSGVLLYRRSDAMLAFLREWAARFHAEPQVDRDQVILKDLLWESDLRFWVLPPEFNLRRVTKLDAWEPLDVMPTILHSHRLLDHLRVPGADRVRTLAQVVRLERLALEQEWAAVGGRPPDWGV</sequence>
<accession>A0ABV7GUN5</accession>
<protein>
    <submittedName>
        <fullName evidence="1">Nucleotide-diphospho-sugar transferase</fullName>
    </submittedName>
</protein>
<evidence type="ECO:0000313" key="1">
    <source>
        <dbReference type="EMBL" id="MFC3145379.1"/>
    </source>
</evidence>